<dbReference type="InterPro" id="IPR027417">
    <property type="entry name" value="P-loop_NTPase"/>
</dbReference>
<feature type="transmembrane region" description="Helical" evidence="5">
    <location>
        <begin position="20"/>
        <end position="43"/>
    </location>
</feature>
<gene>
    <name evidence="6" type="ORF">L596_015823</name>
</gene>
<evidence type="ECO:0000256" key="1">
    <source>
        <dbReference type="ARBA" id="ARBA00004141"/>
    </source>
</evidence>
<sequence length="305" mass="34404">MAYIVQGVVSIVSGVLMSLFIGWQMALIAVAVYAVLYGIKIMLDKYIRKRDRQISTMRRTLEGIVNRNSAELVHDGNHVDGDLLARDHEGAAALIFAMIDAWPKIDLEDETGLRNELGYAAPNVPSSKAFTSKPKPANRSPSFVSLISRLYDPRDGRMEFDVFNAKTMHVKTLKSQMATLRLRYVGTGKDPAGGQGGEYSRGDHEAFPWLRYPRKRAEKPDFRGIAIAKAIVNDPWGVLFPDEATSALDSESERVVRQVLDETASGRTCIVYRRRRYTIHGKRHYDEQLKSKGIYHSMVKKQKIM</sequence>
<dbReference type="InterPro" id="IPR036640">
    <property type="entry name" value="ABC1_TM_sf"/>
</dbReference>
<evidence type="ECO:0000256" key="2">
    <source>
        <dbReference type="ARBA" id="ARBA00022692"/>
    </source>
</evidence>
<keyword evidence="7" id="KW-1185">Reference proteome</keyword>
<dbReference type="PANTHER" id="PTHR24221">
    <property type="entry name" value="ATP-BINDING CASSETTE SUB-FAMILY B"/>
    <property type="match status" value="1"/>
</dbReference>
<reference evidence="6 7" key="2">
    <citation type="journal article" date="2019" name="G3 (Bethesda)">
        <title>Hybrid Assembly of the Genome of the Entomopathogenic Nematode Steinernema carpocapsae Identifies the X-Chromosome.</title>
        <authorList>
            <person name="Serra L."/>
            <person name="Macchietto M."/>
            <person name="Macias-Munoz A."/>
            <person name="McGill C.J."/>
            <person name="Rodriguez I.M."/>
            <person name="Rodriguez B."/>
            <person name="Murad R."/>
            <person name="Mortazavi A."/>
        </authorList>
    </citation>
    <scope>NUCLEOTIDE SEQUENCE [LARGE SCALE GENOMIC DNA]</scope>
    <source>
        <strain evidence="6 7">ALL</strain>
    </source>
</reference>
<dbReference type="OrthoDB" id="6500128at2759"/>
<dbReference type="Gene3D" id="1.20.1560.10">
    <property type="entry name" value="ABC transporter type 1, transmembrane domain"/>
    <property type="match status" value="1"/>
</dbReference>
<comment type="caution">
    <text evidence="6">The sequence shown here is derived from an EMBL/GenBank/DDBJ whole genome shotgun (WGS) entry which is preliminary data.</text>
</comment>
<dbReference type="SUPFAM" id="SSF52540">
    <property type="entry name" value="P-loop containing nucleoside triphosphate hydrolases"/>
    <property type="match status" value="1"/>
</dbReference>
<dbReference type="AlphaFoldDB" id="A0A4U5NGZ5"/>
<evidence type="ECO:0000256" key="4">
    <source>
        <dbReference type="ARBA" id="ARBA00023136"/>
    </source>
</evidence>
<evidence type="ECO:0000256" key="5">
    <source>
        <dbReference type="SAM" id="Phobius"/>
    </source>
</evidence>
<keyword evidence="4 5" id="KW-0472">Membrane</keyword>
<evidence type="ECO:0000256" key="3">
    <source>
        <dbReference type="ARBA" id="ARBA00022989"/>
    </source>
</evidence>
<keyword evidence="3 5" id="KW-1133">Transmembrane helix</keyword>
<accession>A0A4U5NGZ5</accession>
<dbReference type="GO" id="GO:0016020">
    <property type="term" value="C:membrane"/>
    <property type="evidence" value="ECO:0007669"/>
    <property type="project" value="UniProtKB-SubCell"/>
</dbReference>
<dbReference type="Proteomes" id="UP000298663">
    <property type="component" value="Unassembled WGS sequence"/>
</dbReference>
<dbReference type="InterPro" id="IPR039421">
    <property type="entry name" value="Type_1_exporter"/>
</dbReference>
<dbReference type="STRING" id="34508.A0A4U5NGZ5"/>
<evidence type="ECO:0008006" key="8">
    <source>
        <dbReference type="Google" id="ProtNLM"/>
    </source>
</evidence>
<proteinExistence type="predicted"/>
<dbReference type="GO" id="GO:0005524">
    <property type="term" value="F:ATP binding"/>
    <property type="evidence" value="ECO:0007669"/>
    <property type="project" value="InterPro"/>
</dbReference>
<comment type="subcellular location">
    <subcellularLocation>
        <location evidence="1">Membrane</location>
        <topology evidence="1">Multi-pass membrane protein</topology>
    </subcellularLocation>
</comment>
<evidence type="ECO:0000313" key="7">
    <source>
        <dbReference type="Proteomes" id="UP000298663"/>
    </source>
</evidence>
<name>A0A4U5NGZ5_STECR</name>
<protein>
    <recommendedName>
        <fullName evidence="8">ABC transmembrane type-1 domain-containing protein</fullName>
    </recommendedName>
</protein>
<dbReference type="GO" id="GO:0042626">
    <property type="term" value="F:ATPase-coupled transmembrane transporter activity"/>
    <property type="evidence" value="ECO:0007669"/>
    <property type="project" value="TreeGrafter"/>
</dbReference>
<keyword evidence="2 5" id="KW-0812">Transmembrane</keyword>
<organism evidence="6 7">
    <name type="scientific">Steinernema carpocapsae</name>
    <name type="common">Entomopathogenic nematode</name>
    <dbReference type="NCBI Taxonomy" id="34508"/>
    <lineage>
        <taxon>Eukaryota</taxon>
        <taxon>Metazoa</taxon>
        <taxon>Ecdysozoa</taxon>
        <taxon>Nematoda</taxon>
        <taxon>Chromadorea</taxon>
        <taxon>Rhabditida</taxon>
        <taxon>Tylenchina</taxon>
        <taxon>Panagrolaimomorpha</taxon>
        <taxon>Strongyloidoidea</taxon>
        <taxon>Steinernematidae</taxon>
        <taxon>Steinernema</taxon>
    </lineage>
</organism>
<evidence type="ECO:0000313" key="6">
    <source>
        <dbReference type="EMBL" id="TKR82046.1"/>
    </source>
</evidence>
<reference evidence="6 7" key="1">
    <citation type="journal article" date="2015" name="Genome Biol.">
        <title>Comparative genomics of Steinernema reveals deeply conserved gene regulatory networks.</title>
        <authorList>
            <person name="Dillman A.R."/>
            <person name="Macchietto M."/>
            <person name="Porter C.F."/>
            <person name="Rogers A."/>
            <person name="Williams B."/>
            <person name="Antoshechkin I."/>
            <person name="Lee M.M."/>
            <person name="Goodwin Z."/>
            <person name="Lu X."/>
            <person name="Lewis E.E."/>
            <person name="Goodrich-Blair H."/>
            <person name="Stock S.P."/>
            <person name="Adams B.J."/>
            <person name="Sternberg P.W."/>
            <person name="Mortazavi A."/>
        </authorList>
    </citation>
    <scope>NUCLEOTIDE SEQUENCE [LARGE SCALE GENOMIC DNA]</scope>
    <source>
        <strain evidence="6 7">ALL</strain>
    </source>
</reference>
<dbReference type="PANTHER" id="PTHR24221:SF503">
    <property type="entry name" value="MITOCHONDRIAL POTASSIUM CHANNEL ATP-BINDING SUBUNIT"/>
    <property type="match status" value="1"/>
</dbReference>
<dbReference type="Gene3D" id="3.40.50.300">
    <property type="entry name" value="P-loop containing nucleotide triphosphate hydrolases"/>
    <property type="match status" value="1"/>
</dbReference>
<dbReference type="EMBL" id="AZBU02000004">
    <property type="protein sequence ID" value="TKR82046.1"/>
    <property type="molecule type" value="Genomic_DNA"/>
</dbReference>
<dbReference type="SUPFAM" id="SSF90123">
    <property type="entry name" value="ABC transporter transmembrane region"/>
    <property type="match status" value="1"/>
</dbReference>